<proteinExistence type="predicted"/>
<feature type="compositionally biased region" description="Low complexity" evidence="1">
    <location>
        <begin position="140"/>
        <end position="153"/>
    </location>
</feature>
<dbReference type="Proteomes" id="UP000657918">
    <property type="component" value="Unassembled WGS sequence"/>
</dbReference>
<dbReference type="AlphaFoldDB" id="A0A835NAW8"/>
<reference evidence="2 3" key="1">
    <citation type="submission" date="2020-10" db="EMBL/GenBank/DDBJ databases">
        <title>Plant Genome Project.</title>
        <authorList>
            <person name="Zhang R.-G."/>
        </authorList>
    </citation>
    <scope>NUCLEOTIDE SEQUENCE [LARGE SCALE GENOMIC DNA]</scope>
    <source>
        <strain evidence="2">FAFU-HL-1</strain>
        <tissue evidence="2">Leaf</tissue>
    </source>
</reference>
<evidence type="ECO:0000313" key="2">
    <source>
        <dbReference type="EMBL" id="KAF9689697.1"/>
    </source>
</evidence>
<name>A0A835NAW8_9ROSI</name>
<organism evidence="2 3">
    <name type="scientific">Salix dunnii</name>
    <dbReference type="NCBI Taxonomy" id="1413687"/>
    <lineage>
        <taxon>Eukaryota</taxon>
        <taxon>Viridiplantae</taxon>
        <taxon>Streptophyta</taxon>
        <taxon>Embryophyta</taxon>
        <taxon>Tracheophyta</taxon>
        <taxon>Spermatophyta</taxon>
        <taxon>Magnoliopsida</taxon>
        <taxon>eudicotyledons</taxon>
        <taxon>Gunneridae</taxon>
        <taxon>Pentapetalae</taxon>
        <taxon>rosids</taxon>
        <taxon>fabids</taxon>
        <taxon>Malpighiales</taxon>
        <taxon>Salicaceae</taxon>
        <taxon>Saliceae</taxon>
        <taxon>Salix</taxon>
    </lineage>
</organism>
<feature type="compositionally biased region" description="Basic and acidic residues" evidence="1">
    <location>
        <begin position="361"/>
        <end position="382"/>
    </location>
</feature>
<gene>
    <name evidence="2" type="ORF">SADUNF_Sadunf01G0119200</name>
</gene>
<dbReference type="EMBL" id="JADGMS010000001">
    <property type="protein sequence ID" value="KAF9689697.1"/>
    <property type="molecule type" value="Genomic_DNA"/>
</dbReference>
<feature type="compositionally biased region" description="Basic and acidic residues" evidence="1">
    <location>
        <begin position="393"/>
        <end position="403"/>
    </location>
</feature>
<dbReference type="PANTHER" id="PTHR34285:SF6">
    <property type="entry name" value="TRANSMEMBRANE PROTEIN"/>
    <property type="match status" value="1"/>
</dbReference>
<feature type="region of interest" description="Disordered" evidence="1">
    <location>
        <begin position="136"/>
        <end position="175"/>
    </location>
</feature>
<evidence type="ECO:0000256" key="1">
    <source>
        <dbReference type="SAM" id="MobiDB-lite"/>
    </source>
</evidence>
<evidence type="ECO:0000313" key="3">
    <source>
        <dbReference type="Proteomes" id="UP000657918"/>
    </source>
</evidence>
<comment type="caution">
    <text evidence="2">The sequence shown here is derived from an EMBL/GenBank/DDBJ whole genome shotgun (WGS) entry which is preliminary data.</text>
</comment>
<sequence>MKLSLNLQDDPHIQNPLLKAKLPISIFNQAFTSVFTTTTTNSFSDFTIALSTNFPSGPSLKLTYSPSTTTTTTTTTTSGSPLSLSLKSGLGLFGSPRDSPLVFSAHFSLCKSSTNVIVPTFSLQFKPNFGHFSLHKRTTSPSSNPNYNPSGGSYTNGPHLESGSPSKSQLGNGFASDGSPGWQELKLEPCNGKGKDGFANRNYIDDVYVDNNGIEFLPERQSVWKDGKKEGFSSGVGVKAKTVLPLTKRVMMNMRWAVSLPGEFGIKMPCLIVNKIGIERVEVLKEVKKEKSNESDVGDLELMKGMCFWMRRDLEVLETENRETKQYLEDMRLGVSARNSRREANGLVKRVVPASGGSLDEFGKWKSKKNDGEGNGQRELKKPANKVTDLESELEKAIKAASS</sequence>
<dbReference type="PANTHER" id="PTHR34285">
    <property type="entry name" value="OS08G0510800 PROTEIN"/>
    <property type="match status" value="1"/>
</dbReference>
<accession>A0A835NAW8</accession>
<protein>
    <submittedName>
        <fullName evidence="2">Uncharacterized protein</fullName>
    </submittedName>
</protein>
<keyword evidence="3" id="KW-1185">Reference proteome</keyword>
<feature type="region of interest" description="Disordered" evidence="1">
    <location>
        <begin position="354"/>
        <end position="403"/>
    </location>
</feature>
<dbReference type="OrthoDB" id="693868at2759"/>